<evidence type="ECO:0000259" key="5">
    <source>
        <dbReference type="PROSITE" id="PS50089"/>
    </source>
</evidence>
<dbReference type="PROSITE" id="PS50143">
    <property type="entry name" value="BIR_REPEAT_2"/>
    <property type="match status" value="1"/>
</dbReference>
<dbReference type="Gene3D" id="1.10.1170.10">
    <property type="entry name" value="Inhibitor Of Apoptosis Protein (2mihbC-IAP-1), Chain A"/>
    <property type="match status" value="1"/>
</dbReference>
<feature type="domain" description="RING-type" evidence="5">
    <location>
        <begin position="136"/>
        <end position="172"/>
    </location>
</feature>
<dbReference type="PROSITE" id="PS00518">
    <property type="entry name" value="ZF_RING_1"/>
    <property type="match status" value="1"/>
</dbReference>
<dbReference type="PANTHER" id="PTHR10044">
    <property type="entry name" value="INHIBITOR OF APOPTOSIS"/>
    <property type="match status" value="1"/>
</dbReference>
<dbReference type="Gene3D" id="3.30.40.10">
    <property type="entry name" value="Zinc/RING finger domain, C3HC4 (zinc finger)"/>
    <property type="match status" value="1"/>
</dbReference>
<dbReference type="SMART" id="SM00184">
    <property type="entry name" value="RING"/>
    <property type="match status" value="1"/>
</dbReference>
<dbReference type="InterPro" id="IPR001841">
    <property type="entry name" value="Znf_RING"/>
</dbReference>
<dbReference type="PROSITE" id="PS50089">
    <property type="entry name" value="ZF_RING_2"/>
    <property type="match status" value="1"/>
</dbReference>
<evidence type="ECO:0000313" key="6">
    <source>
        <dbReference type="EMBL" id="AWW14415.1"/>
    </source>
</evidence>
<organism evidence="6 7">
    <name type="scientific">Hyposidra talaca nucleopolyhedrovirus</name>
    <dbReference type="NCBI Taxonomy" id="1070315"/>
    <lineage>
        <taxon>Viruses</taxon>
        <taxon>Viruses incertae sedis</taxon>
        <taxon>Naldaviricetes</taxon>
        <taxon>Lefavirales</taxon>
        <taxon>Baculoviridae</taxon>
        <taxon>Alphabaculovirus</taxon>
        <taxon>Alphabaculovirus hytalacae</taxon>
    </lineage>
</organism>
<accession>A0A2Z4HI12</accession>
<dbReference type="InterPro" id="IPR017907">
    <property type="entry name" value="Znf_RING_CS"/>
</dbReference>
<dbReference type="InterPro" id="IPR001370">
    <property type="entry name" value="BIR_rpt"/>
</dbReference>
<dbReference type="SMART" id="SM00238">
    <property type="entry name" value="BIR"/>
    <property type="match status" value="1"/>
</dbReference>
<dbReference type="Proteomes" id="UP000501125">
    <property type="component" value="Chromosome"/>
</dbReference>
<dbReference type="EMBL" id="MH261376">
    <property type="protein sequence ID" value="AWW14415.1"/>
    <property type="molecule type" value="Genomic_DNA"/>
</dbReference>
<dbReference type="GO" id="GO:0008270">
    <property type="term" value="F:zinc ion binding"/>
    <property type="evidence" value="ECO:0007669"/>
    <property type="project" value="UniProtKB-KW"/>
</dbReference>
<evidence type="ECO:0000313" key="7">
    <source>
        <dbReference type="Proteomes" id="UP000501125"/>
    </source>
</evidence>
<dbReference type="RefSeq" id="YP_010086322.1">
    <property type="nucleotide sequence ID" value="NC_055453.1"/>
</dbReference>
<dbReference type="Pfam" id="PF13920">
    <property type="entry name" value="zf-C3HC4_3"/>
    <property type="match status" value="1"/>
</dbReference>
<evidence type="ECO:0000256" key="3">
    <source>
        <dbReference type="ARBA" id="ARBA00022833"/>
    </source>
</evidence>
<protein>
    <submittedName>
        <fullName evidence="6">Iap-1</fullName>
    </submittedName>
</protein>
<reference evidence="6 7" key="1">
    <citation type="journal article" date="2018" name="Sci. Rep.">
        <title>Comprehensive analysis of single molecule sequencing-derived complete genome and whole transcriptome of Hyposidra talaca nuclear polyhedrosis virus.</title>
        <authorList>
            <person name="Nguyen T.T."/>
            <person name="Suryamohan K."/>
            <person name="Kuriakose B."/>
            <person name="Janakiraman V."/>
            <person name="Reichelt M."/>
            <person name="Chaudhuri S."/>
            <person name="Guillory J."/>
            <person name="Divakaran N."/>
            <person name="Rabins P.E."/>
            <person name="Goel R."/>
            <person name="Deka B."/>
            <person name="Sarkar S."/>
            <person name="Ekka P."/>
            <person name="Tsai Y.C."/>
            <person name="Vargas D."/>
            <person name="Santhosh S."/>
            <person name="Mohan S."/>
            <person name="Chin C.S."/>
            <person name="Korlach J."/>
            <person name="Thomas G."/>
            <person name="Babu A."/>
            <person name="Seshagiri S."/>
        </authorList>
    </citation>
    <scope>NUCLEOTIDE SEQUENCE [LARGE SCALE GENOMIC DNA]</scope>
    <source>
        <strain evidence="6 7">HytaNPVIndia001</strain>
    </source>
</reference>
<dbReference type="Pfam" id="PF00653">
    <property type="entry name" value="BIR"/>
    <property type="match status" value="1"/>
</dbReference>
<keyword evidence="3" id="KW-0862">Zinc</keyword>
<sequence>MTSRYNLPEHFNLPVDEDSRVDTFDETWPHRYPLTPELLAKHGFYFMGIGDTIKCSECKLLLTNFKPGQFIDRFHEKFKCSFANVRTPEYCLQNDLPYGDEMAQKAVSKLVTIKSSATITTTPAAKQAERENRQNCNICLSNAVNACLVPCGHVLCLNCAHQLDNTICPFCRNVFTIQKLFVN</sequence>
<dbReference type="InterPro" id="IPR013083">
    <property type="entry name" value="Znf_RING/FYVE/PHD"/>
</dbReference>
<evidence type="ECO:0000256" key="4">
    <source>
        <dbReference type="PROSITE-ProRule" id="PRU00175"/>
    </source>
</evidence>
<keyword evidence="1" id="KW-0479">Metal-binding</keyword>
<evidence type="ECO:0000256" key="1">
    <source>
        <dbReference type="ARBA" id="ARBA00022723"/>
    </source>
</evidence>
<dbReference type="KEGG" id="vg:65101533"/>
<gene>
    <name evidence="6" type="primary">iap-1</name>
    <name evidence="6" type="ORF">HytaNPV_gp055</name>
</gene>
<name>A0A2Z4HI12_9ABAC</name>
<dbReference type="GO" id="GO:0051726">
    <property type="term" value="P:regulation of cell cycle"/>
    <property type="evidence" value="ECO:0007669"/>
    <property type="project" value="TreeGrafter"/>
</dbReference>
<dbReference type="InterPro" id="IPR050784">
    <property type="entry name" value="IAP"/>
</dbReference>
<dbReference type="SUPFAM" id="SSF57924">
    <property type="entry name" value="Inhibitor of apoptosis (IAP) repeat"/>
    <property type="match status" value="1"/>
</dbReference>
<keyword evidence="2 4" id="KW-0863">Zinc-finger</keyword>
<dbReference type="GeneID" id="65101533"/>
<dbReference type="PANTHER" id="PTHR10044:SF139">
    <property type="entry name" value="DEATH-ASSOCIATED INHIBITOR OF APOPTOSIS 2"/>
    <property type="match status" value="1"/>
</dbReference>
<keyword evidence="7" id="KW-1185">Reference proteome</keyword>
<evidence type="ECO:0000256" key="2">
    <source>
        <dbReference type="ARBA" id="ARBA00022771"/>
    </source>
</evidence>
<proteinExistence type="predicted"/>